<dbReference type="AlphaFoldDB" id="C0EPU7"/>
<keyword evidence="2" id="KW-1185">Reference proteome</keyword>
<name>C0EPU7_NEIFL</name>
<dbReference type="EMBL" id="ACEN01000095">
    <property type="protein sequence ID" value="EEG32899.1"/>
    <property type="molecule type" value="Genomic_DNA"/>
</dbReference>
<proteinExistence type="predicted"/>
<accession>C0EPU7</accession>
<protein>
    <submittedName>
        <fullName evidence="1">Uncharacterized protein</fullName>
    </submittedName>
</protein>
<comment type="caution">
    <text evidence="1">The sequence shown here is derived from an EMBL/GenBank/DDBJ whole genome shotgun (WGS) entry which is preliminary data.</text>
</comment>
<dbReference type="Proteomes" id="UP000004457">
    <property type="component" value="Unassembled WGS sequence"/>
</dbReference>
<evidence type="ECO:0000313" key="2">
    <source>
        <dbReference type="Proteomes" id="UP000004457"/>
    </source>
</evidence>
<reference evidence="1 2" key="1">
    <citation type="submission" date="2009-01" db="EMBL/GenBank/DDBJ databases">
        <authorList>
            <person name="Fulton L."/>
            <person name="Clifton S."/>
            <person name="Chinwalla A.T."/>
            <person name="Mitreva M."/>
            <person name="Sodergren E."/>
            <person name="Weinstock G."/>
            <person name="Clifton S."/>
            <person name="Dooling D.J."/>
            <person name="Fulton B."/>
            <person name="Minx P."/>
            <person name="Pepin K.H."/>
            <person name="Johnson M."/>
            <person name="Bhonagiri V."/>
            <person name="Nash W.E."/>
            <person name="Mardis E.R."/>
            <person name="Wilson R.K."/>
        </authorList>
    </citation>
    <scope>NUCLEOTIDE SEQUENCE [LARGE SCALE GENOMIC DNA]</scope>
    <source>
        <strain evidence="1 2">NRL30031/H210</strain>
    </source>
</reference>
<gene>
    <name evidence="1" type="ORF">NEIFLAOT_01988</name>
</gene>
<organism evidence="1 2">
    <name type="scientific">Neisseria flavescens NRL30031/H210</name>
    <dbReference type="NCBI Taxonomy" id="546264"/>
    <lineage>
        <taxon>Bacteria</taxon>
        <taxon>Pseudomonadati</taxon>
        <taxon>Pseudomonadota</taxon>
        <taxon>Betaproteobacteria</taxon>
        <taxon>Neisseriales</taxon>
        <taxon>Neisseriaceae</taxon>
        <taxon>Neisseria</taxon>
    </lineage>
</organism>
<sequence>MDDEEGFFKVARQNQQGFQVHFIFLVSECCNVVWYGLFEAGCFIFSDGLKLQAV</sequence>
<evidence type="ECO:0000313" key="1">
    <source>
        <dbReference type="EMBL" id="EEG32899.1"/>
    </source>
</evidence>